<comment type="caution">
    <text evidence="3">The sequence shown here is derived from an EMBL/GenBank/DDBJ whole genome shotgun (WGS) entry which is preliminary data.</text>
</comment>
<accession>A0A7J7NLS7</accession>
<feature type="region of interest" description="Disordered" evidence="2">
    <location>
        <begin position="485"/>
        <end position="526"/>
    </location>
</feature>
<feature type="compositionally biased region" description="Basic residues" evidence="2">
    <location>
        <begin position="35"/>
        <end position="48"/>
    </location>
</feature>
<proteinExistence type="predicted"/>
<feature type="region of interest" description="Disordered" evidence="2">
    <location>
        <begin position="1"/>
        <end position="74"/>
    </location>
</feature>
<evidence type="ECO:0000313" key="3">
    <source>
        <dbReference type="EMBL" id="KAF6168086.1"/>
    </source>
</evidence>
<feature type="coiled-coil region" evidence="1">
    <location>
        <begin position="200"/>
        <end position="234"/>
    </location>
</feature>
<dbReference type="Proteomes" id="UP000541444">
    <property type="component" value="Unassembled WGS sequence"/>
</dbReference>
<feature type="compositionally biased region" description="Polar residues" evidence="2">
    <location>
        <begin position="1"/>
        <end position="20"/>
    </location>
</feature>
<dbReference type="OrthoDB" id="1927957at2759"/>
<dbReference type="AlphaFoldDB" id="A0A7J7NLS7"/>
<dbReference type="PANTHER" id="PTHR31071:SF2">
    <property type="entry name" value="ACTIN CYTOSKELETON-REGULATORY COMPLEX PAN-LIKE PROTEIN"/>
    <property type="match status" value="1"/>
</dbReference>
<keyword evidence="4" id="KW-1185">Reference proteome</keyword>
<name>A0A7J7NLS7_9MAGN</name>
<dbReference type="PANTHER" id="PTHR31071">
    <property type="entry name" value="GB|AAF24581.1"/>
    <property type="match status" value="1"/>
</dbReference>
<reference evidence="3 4" key="1">
    <citation type="journal article" date="2020" name="IScience">
        <title>Genome Sequencing of the Endangered Kingdonia uniflora (Circaeasteraceae, Ranunculales) Reveals Potential Mechanisms of Evolutionary Specialization.</title>
        <authorList>
            <person name="Sun Y."/>
            <person name="Deng T."/>
            <person name="Zhang A."/>
            <person name="Moore M.J."/>
            <person name="Landis J.B."/>
            <person name="Lin N."/>
            <person name="Zhang H."/>
            <person name="Zhang X."/>
            <person name="Huang J."/>
            <person name="Zhang X."/>
            <person name="Sun H."/>
            <person name="Wang H."/>
        </authorList>
    </citation>
    <scope>NUCLEOTIDE SEQUENCE [LARGE SCALE GENOMIC DNA]</scope>
    <source>
        <strain evidence="3">TB1705</strain>
        <tissue evidence="3">Leaf</tissue>
    </source>
</reference>
<feature type="coiled-coil region" evidence="1">
    <location>
        <begin position="279"/>
        <end position="348"/>
    </location>
</feature>
<feature type="compositionally biased region" description="Low complexity" evidence="2">
    <location>
        <begin position="49"/>
        <end position="60"/>
    </location>
</feature>
<feature type="compositionally biased region" description="Basic and acidic residues" evidence="2">
    <location>
        <begin position="503"/>
        <end position="520"/>
    </location>
</feature>
<dbReference type="EMBL" id="JACGCM010000704">
    <property type="protein sequence ID" value="KAF6168086.1"/>
    <property type="molecule type" value="Genomic_DNA"/>
</dbReference>
<gene>
    <name evidence="3" type="ORF">GIB67_011471</name>
</gene>
<dbReference type="InterPro" id="IPR043424">
    <property type="entry name" value="BLT-like"/>
</dbReference>
<organism evidence="3 4">
    <name type="scientific">Kingdonia uniflora</name>
    <dbReference type="NCBI Taxonomy" id="39325"/>
    <lineage>
        <taxon>Eukaryota</taxon>
        <taxon>Viridiplantae</taxon>
        <taxon>Streptophyta</taxon>
        <taxon>Embryophyta</taxon>
        <taxon>Tracheophyta</taxon>
        <taxon>Spermatophyta</taxon>
        <taxon>Magnoliopsida</taxon>
        <taxon>Ranunculales</taxon>
        <taxon>Circaeasteraceae</taxon>
        <taxon>Kingdonia</taxon>
    </lineage>
</organism>
<protein>
    <submittedName>
        <fullName evidence="3">Uncharacterized protein</fullName>
    </submittedName>
</protein>
<keyword evidence="1" id="KW-0175">Coiled coil</keyword>
<evidence type="ECO:0000256" key="2">
    <source>
        <dbReference type="SAM" id="MobiDB-lite"/>
    </source>
</evidence>
<evidence type="ECO:0000313" key="4">
    <source>
        <dbReference type="Proteomes" id="UP000541444"/>
    </source>
</evidence>
<sequence length="653" mass="74962">MKISGRSSQIPALLHSSSPPDSDIQEEMRRSDRRPNRRKIRSHGRRTSRPSTPRVSTVPVECSRKDRRKAASVTGEVAVSARKMAAGLWQLQQGGGDGGGGENREFDWKFESGDGHMGAQFHRHVARREFGRETKDLRKSPLSQNDGFRYKVDRCLSVHMFELERATKWNPVCLKASDDILPLYGNSKLIEDSITTASSVSVIQAELEQARTRIQELETERRASNKKLEHFLTKVSEEKAAWRRREHEKIQAIIDDFKDDLSKERKNRRRMEIVNSKLVDELADAKSSAKRFMQNYEKEREARKLREKVCDKLAQELGEERAENETLKREAVEIREELEGEKKMLQTAEVWREERVQMKLVDAKLTLEEKYSQLSKLIMDLESFLRSRSETPGEEEIREAEFLLEAASLVRIQDIKEFTYEPPNPEETIYSYFGNLQLSEANEREIDPVLCLGYSPESRASKIQTFSPELDKFSRNSIQKYSEEFNDHNGDIEDDESGWETVSHTEDQRSSYSPEGRDSNAGRYTSNSEISEICSVNSRQSKKKGSAISRIWRSCPSNGDSCKIVSVDGVKGRLSNGRLSNGGIYSPDHESPPDLMNQWSSPDSLNPHINRGMKGCIEWPRGTHQKHSLKSKLMEARIESQRIQLRHVLKQKI</sequence>
<evidence type="ECO:0000256" key="1">
    <source>
        <dbReference type="SAM" id="Coils"/>
    </source>
</evidence>